<feature type="transmembrane region" description="Helical" evidence="8">
    <location>
        <begin position="75"/>
        <end position="99"/>
    </location>
</feature>
<comment type="subcellular location">
    <subcellularLocation>
        <location evidence="1">Cell membrane</location>
        <topology evidence="1">Multi-pass membrane protein</topology>
    </subcellularLocation>
</comment>
<feature type="transmembrane region" description="Helical" evidence="8">
    <location>
        <begin position="165"/>
        <end position="185"/>
    </location>
</feature>
<feature type="transmembrane region" description="Helical" evidence="8">
    <location>
        <begin position="111"/>
        <end position="127"/>
    </location>
</feature>
<dbReference type="Proteomes" id="UP000609879">
    <property type="component" value="Unassembled WGS sequence"/>
</dbReference>
<evidence type="ECO:0000313" key="10">
    <source>
        <dbReference type="Proteomes" id="UP000609879"/>
    </source>
</evidence>
<dbReference type="EMBL" id="BOMI01000140">
    <property type="protein sequence ID" value="GID78192.1"/>
    <property type="molecule type" value="Genomic_DNA"/>
</dbReference>
<feature type="transmembrane region" description="Helical" evidence="8">
    <location>
        <begin position="255"/>
        <end position="272"/>
    </location>
</feature>
<comment type="similarity">
    <text evidence="7">Belongs to the glycosyltransferase 87 family.</text>
</comment>
<keyword evidence="10" id="KW-1185">Reference proteome</keyword>
<comment type="caution">
    <text evidence="9">The sequence shown here is derived from an EMBL/GenBank/DDBJ whole genome shotgun (WGS) entry which is preliminary data.</text>
</comment>
<gene>
    <name evidence="9" type="ORF">Ade02nite_68330</name>
</gene>
<evidence type="ECO:0000256" key="6">
    <source>
        <dbReference type="ARBA" id="ARBA00023136"/>
    </source>
</evidence>
<accession>A0ABQ3YDY2</accession>
<evidence type="ECO:0000256" key="5">
    <source>
        <dbReference type="ARBA" id="ARBA00022989"/>
    </source>
</evidence>
<keyword evidence="3" id="KW-0808">Transferase</keyword>
<keyword evidence="2" id="KW-1003">Cell membrane</keyword>
<sequence length="387" mass="43056">MKRKIGLVTALALITLFIVYLAETRNEYFDSKVYYGAIQYWFRGDGGMVYDWLRPGTPYGFTYPPFAGLVMAPMAFLPFGAVVVIAVVATVLTTALLTWWFAGPLIKRKGWTVWFAFAIAVCLAIAFEPVRETITFGQVNTLLLTLVAGDLLLGLRRGRKWAGAGIGLATAIKLTPGVFILYLLITRRWRAAITASGTAAGVTLVAGLVFPDESREFWTSALWDTNRVGVLSFLSNQSERGFLARLPIDQVESKVWLVCVLATLVFWAYRVRSEPDDIMGGLALTGVLGCLISPVTWIHHCVWLLPAIVRCVDVGLSGPDRRPLWLGGAAYLVMTSRITWLWEKRPRPPLELIGGNFYVWFSLALLIWTPIGTRRSSPVYEEDKIVT</sequence>
<evidence type="ECO:0008006" key="11">
    <source>
        <dbReference type="Google" id="ProtNLM"/>
    </source>
</evidence>
<evidence type="ECO:0000256" key="1">
    <source>
        <dbReference type="ARBA" id="ARBA00004651"/>
    </source>
</evidence>
<evidence type="ECO:0000256" key="4">
    <source>
        <dbReference type="ARBA" id="ARBA00022692"/>
    </source>
</evidence>
<evidence type="ECO:0000313" key="9">
    <source>
        <dbReference type="EMBL" id="GID78192.1"/>
    </source>
</evidence>
<evidence type="ECO:0000256" key="7">
    <source>
        <dbReference type="ARBA" id="ARBA00024033"/>
    </source>
</evidence>
<keyword evidence="5 8" id="KW-1133">Transmembrane helix</keyword>
<organism evidence="9 10">
    <name type="scientific">Paractinoplanes deccanensis</name>
    <dbReference type="NCBI Taxonomy" id="113561"/>
    <lineage>
        <taxon>Bacteria</taxon>
        <taxon>Bacillati</taxon>
        <taxon>Actinomycetota</taxon>
        <taxon>Actinomycetes</taxon>
        <taxon>Micromonosporales</taxon>
        <taxon>Micromonosporaceae</taxon>
        <taxon>Paractinoplanes</taxon>
    </lineage>
</organism>
<protein>
    <recommendedName>
        <fullName evidence="11">Alpha-1,2-mannosyltransferase</fullName>
    </recommendedName>
</protein>
<feature type="transmembrane region" description="Helical" evidence="8">
    <location>
        <begin position="278"/>
        <end position="303"/>
    </location>
</feature>
<feature type="transmembrane region" description="Helical" evidence="8">
    <location>
        <begin position="191"/>
        <end position="210"/>
    </location>
</feature>
<feature type="transmembrane region" description="Helical" evidence="8">
    <location>
        <begin position="348"/>
        <end position="368"/>
    </location>
</feature>
<dbReference type="InterPro" id="IPR018584">
    <property type="entry name" value="GT87"/>
</dbReference>
<keyword evidence="6 8" id="KW-0472">Membrane</keyword>
<reference evidence="9 10" key="1">
    <citation type="submission" date="2021-01" db="EMBL/GenBank/DDBJ databases">
        <title>Whole genome shotgun sequence of Actinoplanes deccanensis NBRC 13994.</title>
        <authorList>
            <person name="Komaki H."/>
            <person name="Tamura T."/>
        </authorList>
    </citation>
    <scope>NUCLEOTIDE SEQUENCE [LARGE SCALE GENOMIC DNA]</scope>
    <source>
        <strain evidence="9 10">NBRC 13994</strain>
    </source>
</reference>
<name>A0ABQ3YDY2_9ACTN</name>
<evidence type="ECO:0000256" key="2">
    <source>
        <dbReference type="ARBA" id="ARBA00022475"/>
    </source>
</evidence>
<feature type="transmembrane region" description="Helical" evidence="8">
    <location>
        <begin position="324"/>
        <end position="342"/>
    </location>
</feature>
<evidence type="ECO:0000256" key="3">
    <source>
        <dbReference type="ARBA" id="ARBA00022679"/>
    </source>
</evidence>
<evidence type="ECO:0000256" key="8">
    <source>
        <dbReference type="SAM" id="Phobius"/>
    </source>
</evidence>
<dbReference type="Pfam" id="PF09594">
    <property type="entry name" value="GT87"/>
    <property type="match status" value="1"/>
</dbReference>
<dbReference type="RefSeq" id="WP_203772882.1">
    <property type="nucleotide sequence ID" value="NZ_BAAABO010000018.1"/>
</dbReference>
<keyword evidence="4 8" id="KW-0812">Transmembrane</keyword>
<proteinExistence type="inferred from homology"/>